<evidence type="ECO:0000313" key="1">
    <source>
        <dbReference type="EMBL" id="CCF85774.1"/>
    </source>
</evidence>
<protein>
    <submittedName>
        <fullName evidence="1">Uncharacterized protein</fullName>
    </submittedName>
</protein>
<dbReference type="EMBL" id="CAGS01000521">
    <property type="protein sequence ID" value="CCF85774.1"/>
    <property type="molecule type" value="Genomic_DNA"/>
</dbReference>
<evidence type="ECO:0000313" key="2">
    <source>
        <dbReference type="Proteomes" id="UP000004221"/>
    </source>
</evidence>
<proteinExistence type="predicted"/>
<gene>
    <name evidence="1" type="ORF">NITHO_5680002</name>
</gene>
<reference evidence="1 2" key="1">
    <citation type="journal article" date="2012" name="ISME J.">
        <title>Nitrification expanded: discovery, physiology and genomics of a nitrite-oxidizing bacterium from the phylum Chloroflexi.</title>
        <authorList>
            <person name="Sorokin D.Y."/>
            <person name="Lucker S."/>
            <person name="Vejmelkova D."/>
            <person name="Kostrikina N.A."/>
            <person name="Kleerebezem R."/>
            <person name="Rijpstra W.I."/>
            <person name="Damste J.S."/>
            <person name="Le Paslier D."/>
            <person name="Muyzer G."/>
            <person name="Wagner M."/>
            <person name="van Loosdrecht M.C."/>
            <person name="Daims H."/>
        </authorList>
    </citation>
    <scope>NUCLEOTIDE SEQUENCE [LARGE SCALE GENOMIC DNA]</scope>
    <source>
        <strain evidence="2">none</strain>
    </source>
</reference>
<organism evidence="1 2">
    <name type="scientific">Nitrolancea hollandica Lb</name>
    <dbReference type="NCBI Taxonomy" id="1129897"/>
    <lineage>
        <taxon>Bacteria</taxon>
        <taxon>Pseudomonadati</taxon>
        <taxon>Thermomicrobiota</taxon>
        <taxon>Thermomicrobia</taxon>
        <taxon>Sphaerobacterales</taxon>
        <taxon>Sphaerobacterineae</taxon>
        <taxon>Sphaerobacteraceae</taxon>
        <taxon>Nitrolancea</taxon>
    </lineage>
</organism>
<dbReference type="Proteomes" id="UP000004221">
    <property type="component" value="Unassembled WGS sequence"/>
</dbReference>
<keyword evidence="2" id="KW-1185">Reference proteome</keyword>
<dbReference type="AlphaFoldDB" id="I4EM61"/>
<accession>I4EM61</accession>
<sequence length="66" mass="7115">MSANPAGGAVGLTRSGAKVLRICSIETFEVDNTFVANYPDKAGGQFSLRMSQGYHEHCPNNRQAWG</sequence>
<name>I4EM61_9BACT</name>
<comment type="caution">
    <text evidence="1">The sequence shown here is derived from an EMBL/GenBank/DDBJ whole genome shotgun (WGS) entry which is preliminary data.</text>
</comment>